<reference evidence="1" key="1">
    <citation type="submission" date="2020-06" db="EMBL/GenBank/DDBJ databases">
        <title>Characterization of fructooligosaccharide metabolism and fructooligosaccharide-degrading enzymes in human commensal butyrate producers.</title>
        <authorList>
            <person name="Tanno H."/>
            <person name="Fujii T."/>
            <person name="Hirano K."/>
            <person name="Maeno S."/>
            <person name="Tonozuka T."/>
            <person name="Sakamoto M."/>
            <person name="Ohkuma M."/>
            <person name="Tochio T."/>
            <person name="Endo A."/>
        </authorList>
    </citation>
    <scope>NUCLEOTIDE SEQUENCE</scope>
    <source>
        <strain evidence="1">JCM 17466</strain>
    </source>
</reference>
<dbReference type="RefSeq" id="WP_201311071.1">
    <property type="nucleotide sequence ID" value="NZ_BLYI01000035.1"/>
</dbReference>
<dbReference type="InterPro" id="IPR054199">
    <property type="entry name" value="DUF6904"/>
</dbReference>
<protein>
    <submittedName>
        <fullName evidence="1">Uncharacterized protein</fullName>
    </submittedName>
</protein>
<sequence length="255" mass="30332">MLQIKPTKHLIGIMIQGDYNDLYDLVDSIYGMCGFDERPESPYYGAKDLLLGLCYETRHAYRASREILSVENGMNKDIMKWKEITAPSENVYFSTNIFFPEAIFLAIVLPETYDFSKKYYGRHSKYKGSVYEPRSLMRFYRDRANLEVLCSAIWQALGEVIGEREAEKLLEKREELEPKHYISYIIEYIKRCNMELIRTEEKDRRQKLRDITERILGRPESYDDLEKKLAFWAEKYGKNIHQIHAKADYPEEIDW</sequence>
<keyword evidence="2" id="KW-1185">Reference proteome</keyword>
<comment type="caution">
    <text evidence="1">The sequence shown here is derived from an EMBL/GenBank/DDBJ whole genome shotgun (WGS) entry which is preliminary data.</text>
</comment>
<gene>
    <name evidence="1" type="ORF">ANBU17_17140</name>
</gene>
<organism evidence="1 2">
    <name type="scientific">Anaerostipes butyraticus</name>
    <dbReference type="NCBI Taxonomy" id="645466"/>
    <lineage>
        <taxon>Bacteria</taxon>
        <taxon>Bacillati</taxon>
        <taxon>Bacillota</taxon>
        <taxon>Clostridia</taxon>
        <taxon>Lachnospirales</taxon>
        <taxon>Lachnospiraceae</taxon>
        <taxon>Anaerostipes</taxon>
    </lineage>
</organism>
<proteinExistence type="predicted"/>
<dbReference type="AlphaFoldDB" id="A0A916Q6Z3"/>
<dbReference type="Proteomes" id="UP000613208">
    <property type="component" value="Unassembled WGS sequence"/>
</dbReference>
<evidence type="ECO:0000313" key="1">
    <source>
        <dbReference type="EMBL" id="GFO85367.1"/>
    </source>
</evidence>
<name>A0A916Q6Z3_9FIRM</name>
<evidence type="ECO:0000313" key="2">
    <source>
        <dbReference type="Proteomes" id="UP000613208"/>
    </source>
</evidence>
<dbReference type="Pfam" id="PF21845">
    <property type="entry name" value="DUF6904"/>
    <property type="match status" value="1"/>
</dbReference>
<accession>A0A916Q6Z3</accession>
<dbReference type="EMBL" id="BLYI01000035">
    <property type="protein sequence ID" value="GFO85367.1"/>
    <property type="molecule type" value="Genomic_DNA"/>
</dbReference>